<proteinExistence type="inferred from homology"/>
<comment type="pathway">
    <text evidence="3">Secondary metabolite metabolism; methylglyoxal degradation; (R)-lactate from methylglyoxal: step 2/2.</text>
</comment>
<dbReference type="InterPro" id="IPR036866">
    <property type="entry name" value="RibonucZ/Hydroxyglut_hydro"/>
</dbReference>
<evidence type="ECO:0000313" key="12">
    <source>
        <dbReference type="Proteomes" id="UP000827092"/>
    </source>
</evidence>
<comment type="caution">
    <text evidence="11">The sequence shown here is derived from an EMBL/GenBank/DDBJ whole genome shotgun (WGS) entry which is preliminary data.</text>
</comment>
<dbReference type="NCBIfam" id="TIGR03413">
    <property type="entry name" value="GSH_gloB"/>
    <property type="match status" value="1"/>
</dbReference>
<dbReference type="SUPFAM" id="SSF56281">
    <property type="entry name" value="Metallo-hydrolase/oxidoreductase"/>
    <property type="match status" value="1"/>
</dbReference>
<dbReference type="HAMAP" id="MF_01374">
    <property type="entry name" value="Glyoxalase_2"/>
    <property type="match status" value="1"/>
</dbReference>
<comment type="catalytic activity">
    <reaction evidence="1">
        <text>an S-(2-hydroxyacyl)glutathione + H2O = a 2-hydroxy carboxylate + glutathione + H(+)</text>
        <dbReference type="Rhea" id="RHEA:21864"/>
        <dbReference type="ChEBI" id="CHEBI:15377"/>
        <dbReference type="ChEBI" id="CHEBI:15378"/>
        <dbReference type="ChEBI" id="CHEBI:57925"/>
        <dbReference type="ChEBI" id="CHEBI:58896"/>
        <dbReference type="ChEBI" id="CHEBI:71261"/>
        <dbReference type="EC" id="3.1.2.6"/>
    </reaction>
</comment>
<reference evidence="11 12" key="1">
    <citation type="journal article" date="2022" name="Nat. Ecol. Evol.">
        <title>A masculinizing supergene underlies an exaggerated male reproductive morph in a spider.</title>
        <authorList>
            <person name="Hendrickx F."/>
            <person name="De Corte Z."/>
            <person name="Sonet G."/>
            <person name="Van Belleghem S.M."/>
            <person name="Kostlbacher S."/>
            <person name="Vangestel C."/>
        </authorList>
    </citation>
    <scope>NUCLEOTIDE SEQUENCE [LARGE SCALE GENOMIC DNA]</scope>
    <source>
        <strain evidence="11">W744_W776</strain>
    </source>
</reference>
<dbReference type="GO" id="GO:0046872">
    <property type="term" value="F:metal ion binding"/>
    <property type="evidence" value="ECO:0007669"/>
    <property type="project" value="UniProtKB-KW"/>
</dbReference>
<dbReference type="GO" id="GO:0031123">
    <property type="term" value="P:RNA 3'-end processing"/>
    <property type="evidence" value="ECO:0007669"/>
    <property type="project" value="UniProtKB-ARBA"/>
</dbReference>
<dbReference type="Pfam" id="PF00753">
    <property type="entry name" value="Lactamase_B"/>
    <property type="match status" value="1"/>
</dbReference>
<dbReference type="PANTHER" id="PTHR11935">
    <property type="entry name" value="BETA LACTAMASE DOMAIN"/>
    <property type="match status" value="1"/>
</dbReference>
<dbReference type="PIRSF" id="PIRSF005457">
    <property type="entry name" value="Glx"/>
    <property type="match status" value="1"/>
</dbReference>
<dbReference type="InterPro" id="IPR001279">
    <property type="entry name" value="Metallo-B-lactamas"/>
</dbReference>
<accession>A0AAV6UNA1</accession>
<feature type="domain" description="Metallo-beta-lactamase" evidence="10">
    <location>
        <begin position="41"/>
        <end position="200"/>
    </location>
</feature>
<evidence type="ECO:0000256" key="8">
    <source>
        <dbReference type="ARBA" id="ARBA00022833"/>
    </source>
</evidence>
<sequence length="282" mass="31666">MVHLWKWNFNTCIRKISNSSNDFNKQSDNRYKVHAIPALQDNYMYLMTDKFLNIGIAVDPVEPEKLMKVIESEKVNLEAVLTTHHHFDHAGGNVAISQMVKNLPIYGGDERIDAVTHMLSHDETLKLGDLIIKCLHTPCHTSGHLCYFVEKTDSDPVCFTGDTLFVGGCGRFFEGSAADMLKSLNILAALPLNTKVYCGHEYTTGNLKFALSVEPDNSDALSKLKKVEEGLKQNKPSVPSTIGEELLYNPFLRTDNKTLQLLTKKTDPIEVMAALRKLKDHF</sequence>
<dbReference type="PANTHER" id="PTHR11935:SF94">
    <property type="entry name" value="TENZING NORGAY, ISOFORM C"/>
    <property type="match status" value="1"/>
</dbReference>
<keyword evidence="6" id="KW-0479">Metal-binding</keyword>
<evidence type="ECO:0000256" key="3">
    <source>
        <dbReference type="ARBA" id="ARBA00004963"/>
    </source>
</evidence>
<dbReference type="EMBL" id="JAFNEN010000349">
    <property type="protein sequence ID" value="KAG8185045.1"/>
    <property type="molecule type" value="Genomic_DNA"/>
</dbReference>
<dbReference type="Pfam" id="PF16123">
    <property type="entry name" value="HAGH_C"/>
    <property type="match status" value="1"/>
</dbReference>
<name>A0AAV6UNA1_9ARAC</name>
<dbReference type="EC" id="3.1.2.6" evidence="5"/>
<evidence type="ECO:0000256" key="5">
    <source>
        <dbReference type="ARBA" id="ARBA00011917"/>
    </source>
</evidence>
<evidence type="ECO:0000256" key="2">
    <source>
        <dbReference type="ARBA" id="ARBA00001947"/>
    </source>
</evidence>
<evidence type="ECO:0000256" key="1">
    <source>
        <dbReference type="ARBA" id="ARBA00001623"/>
    </source>
</evidence>
<organism evidence="11 12">
    <name type="scientific">Oedothorax gibbosus</name>
    <dbReference type="NCBI Taxonomy" id="931172"/>
    <lineage>
        <taxon>Eukaryota</taxon>
        <taxon>Metazoa</taxon>
        <taxon>Ecdysozoa</taxon>
        <taxon>Arthropoda</taxon>
        <taxon>Chelicerata</taxon>
        <taxon>Arachnida</taxon>
        <taxon>Araneae</taxon>
        <taxon>Araneomorphae</taxon>
        <taxon>Entelegynae</taxon>
        <taxon>Araneoidea</taxon>
        <taxon>Linyphiidae</taxon>
        <taxon>Erigoninae</taxon>
        <taxon>Oedothorax</taxon>
    </lineage>
</organism>
<keyword evidence="12" id="KW-1185">Reference proteome</keyword>
<dbReference type="InterPro" id="IPR017782">
    <property type="entry name" value="Hydroxyacylglutathione_Hdrlase"/>
</dbReference>
<dbReference type="InterPro" id="IPR035680">
    <property type="entry name" value="Clx_II_MBL"/>
</dbReference>
<comment type="similarity">
    <text evidence="4">Belongs to the metallo-beta-lactamase superfamily. Glyoxalase II family.</text>
</comment>
<keyword evidence="7" id="KW-0378">Hydrolase</keyword>
<dbReference type="InterPro" id="IPR032282">
    <property type="entry name" value="HAGH_C"/>
</dbReference>
<evidence type="ECO:0000256" key="7">
    <source>
        <dbReference type="ARBA" id="ARBA00022801"/>
    </source>
</evidence>
<comment type="cofactor">
    <cofactor evidence="2">
        <name>Zn(2+)</name>
        <dbReference type="ChEBI" id="CHEBI:29105"/>
    </cofactor>
</comment>
<evidence type="ECO:0000256" key="4">
    <source>
        <dbReference type="ARBA" id="ARBA00006759"/>
    </source>
</evidence>
<evidence type="ECO:0000256" key="9">
    <source>
        <dbReference type="ARBA" id="ARBA00031044"/>
    </source>
</evidence>
<evidence type="ECO:0000256" key="6">
    <source>
        <dbReference type="ARBA" id="ARBA00022723"/>
    </source>
</evidence>
<dbReference type="CDD" id="cd07723">
    <property type="entry name" value="hydroxyacylglutathione_hydrolase_MBL-fold"/>
    <property type="match status" value="1"/>
</dbReference>
<evidence type="ECO:0000259" key="10">
    <source>
        <dbReference type="SMART" id="SM00849"/>
    </source>
</evidence>
<dbReference type="SMART" id="SM00849">
    <property type="entry name" value="Lactamase_B"/>
    <property type="match status" value="1"/>
</dbReference>
<keyword evidence="8" id="KW-0862">Zinc</keyword>
<dbReference type="AlphaFoldDB" id="A0AAV6UNA1"/>
<evidence type="ECO:0000313" key="11">
    <source>
        <dbReference type="EMBL" id="KAG8185045.1"/>
    </source>
</evidence>
<dbReference type="Gene3D" id="3.60.15.10">
    <property type="entry name" value="Ribonuclease Z/Hydroxyacylglutathione hydrolase-like"/>
    <property type="match status" value="1"/>
</dbReference>
<protein>
    <recommendedName>
        <fullName evidence="5">hydroxyacylglutathione hydrolase</fullName>
        <ecNumber evidence="5">3.1.2.6</ecNumber>
    </recommendedName>
    <alternativeName>
        <fullName evidence="9">Glyoxalase II</fullName>
    </alternativeName>
</protein>
<dbReference type="GO" id="GO:0004416">
    <property type="term" value="F:hydroxyacylglutathione hydrolase activity"/>
    <property type="evidence" value="ECO:0007669"/>
    <property type="project" value="UniProtKB-EC"/>
</dbReference>
<dbReference type="FunFam" id="3.60.15.10:FF:000019">
    <property type="entry name" value="Hydroxyacylglutathione hydrolase, mitochondrial"/>
    <property type="match status" value="1"/>
</dbReference>
<dbReference type="Proteomes" id="UP000827092">
    <property type="component" value="Unassembled WGS sequence"/>
</dbReference>
<gene>
    <name evidence="11" type="ORF">JTE90_017066</name>
</gene>
<dbReference type="GO" id="GO:0019243">
    <property type="term" value="P:methylglyoxal catabolic process to D-lactate via S-lactoyl-glutathione"/>
    <property type="evidence" value="ECO:0007669"/>
    <property type="project" value="InterPro"/>
</dbReference>